<keyword evidence="2" id="KW-1133">Transmembrane helix</keyword>
<evidence type="ECO:0000313" key="3">
    <source>
        <dbReference type="EMBL" id="KKU37812.1"/>
    </source>
</evidence>
<accession>A0A0G1PZ75</accession>
<feature type="transmembrane region" description="Helical" evidence="2">
    <location>
        <begin position="14"/>
        <end position="32"/>
    </location>
</feature>
<name>A0A0G1PZ75_9BACT</name>
<keyword evidence="2" id="KW-0812">Transmembrane</keyword>
<dbReference type="EMBL" id="LCMO01000042">
    <property type="protein sequence ID" value="KKU37812.1"/>
    <property type="molecule type" value="Genomic_DNA"/>
</dbReference>
<feature type="region of interest" description="Disordered" evidence="1">
    <location>
        <begin position="226"/>
        <end position="272"/>
    </location>
</feature>
<dbReference type="Proteomes" id="UP000033818">
    <property type="component" value="Unassembled WGS sequence"/>
</dbReference>
<evidence type="ECO:0000256" key="2">
    <source>
        <dbReference type="SAM" id="Phobius"/>
    </source>
</evidence>
<dbReference type="AlphaFoldDB" id="A0A0G1PZ75"/>
<comment type="caution">
    <text evidence="3">The sequence shown here is derived from an EMBL/GenBank/DDBJ whole genome shotgun (WGS) entry which is preliminary data.</text>
</comment>
<organism evidence="3 4">
    <name type="scientific">Candidatus Azambacteria bacterium GW2011_GWB2_46_37</name>
    <dbReference type="NCBI Taxonomy" id="1618618"/>
    <lineage>
        <taxon>Bacteria</taxon>
        <taxon>Candidatus Azamiibacteriota</taxon>
    </lineage>
</organism>
<keyword evidence="2" id="KW-0472">Membrane</keyword>
<proteinExistence type="predicted"/>
<reference evidence="3 4" key="1">
    <citation type="journal article" date="2015" name="Nature">
        <title>rRNA introns, odd ribosomes, and small enigmatic genomes across a large radiation of phyla.</title>
        <authorList>
            <person name="Brown C.T."/>
            <person name="Hug L.A."/>
            <person name="Thomas B.C."/>
            <person name="Sharon I."/>
            <person name="Castelle C.J."/>
            <person name="Singh A."/>
            <person name="Wilkins M.J."/>
            <person name="Williams K.H."/>
            <person name="Banfield J.F."/>
        </authorList>
    </citation>
    <scope>NUCLEOTIDE SEQUENCE [LARGE SCALE GENOMIC DNA]</scope>
</reference>
<evidence type="ECO:0000313" key="4">
    <source>
        <dbReference type="Proteomes" id="UP000033818"/>
    </source>
</evidence>
<gene>
    <name evidence="3" type="ORF">UX53_C0042G0003</name>
</gene>
<evidence type="ECO:0000256" key="1">
    <source>
        <dbReference type="SAM" id="MobiDB-lite"/>
    </source>
</evidence>
<sequence>MTGSRLWIKNFQKIIAIALMIAWIFIGVPRIWNFPPKIQEAQAAIALRGTTKIGSAGNGGDVTLTFDTGGNAPQTGDVVILFGGRGNTSDTQAWGPITSGYTAIATIDSTGPKFGVWYKVMGATADTTVTGEGGGSGAHGVAYGAYVIDGSTIDSAIFDQTAVSTGQVTQVPNGPAIVTQTDGALVVTHAAGGTNDMSRGTVSGYTLIPGASVNETNDFASEAAYTTVSRQPLSQQEQIPQPPPSLPNPASATPAHSLSKPAPAAIQSPLSPLFSPLPALLTTVFPK</sequence>
<protein>
    <submittedName>
        <fullName evidence="3">Uncharacterized protein</fullName>
    </submittedName>
</protein>